<reference evidence="5" key="2">
    <citation type="submission" date="2013-04" db="EMBL/GenBank/DDBJ databases">
        <title>Genomic mechanisms accounting for the adaptation to parasitism in nematode-trapping fungi.</title>
        <authorList>
            <person name="Ahren D.G."/>
        </authorList>
    </citation>
    <scope>NUCLEOTIDE SEQUENCE [LARGE SCALE GENOMIC DNA]</scope>
    <source>
        <strain evidence="5">CBS 200.50</strain>
    </source>
</reference>
<dbReference type="GO" id="GO:0001228">
    <property type="term" value="F:DNA-binding transcription activator activity, RNA polymerase II-specific"/>
    <property type="evidence" value="ECO:0007669"/>
    <property type="project" value="TreeGrafter"/>
</dbReference>
<dbReference type="HOGENOM" id="CLU_024934_2_0_1"/>
<dbReference type="OMA" id="HWHRHLW"/>
<dbReference type="SUPFAM" id="SSF57701">
    <property type="entry name" value="Zn2/Cys6 DNA-binding domain"/>
    <property type="match status" value="1"/>
</dbReference>
<dbReference type="Gene3D" id="4.10.240.10">
    <property type="entry name" value="Zn(2)-C6 fungal-type DNA-binding domain"/>
    <property type="match status" value="1"/>
</dbReference>
<evidence type="ECO:0000313" key="5">
    <source>
        <dbReference type="Proteomes" id="UP000015100"/>
    </source>
</evidence>
<name>S8C1V4_DACHA</name>
<dbReference type="PROSITE" id="PS00463">
    <property type="entry name" value="ZN2_CY6_FUNGAL_1"/>
    <property type="match status" value="1"/>
</dbReference>
<evidence type="ECO:0000256" key="2">
    <source>
        <dbReference type="SAM" id="MobiDB-lite"/>
    </source>
</evidence>
<dbReference type="InterPro" id="IPR001138">
    <property type="entry name" value="Zn2Cys6_DnaBD"/>
</dbReference>
<protein>
    <recommendedName>
        <fullName evidence="3">Zn(2)-C6 fungal-type domain-containing protein</fullName>
    </recommendedName>
</protein>
<sequence>MTTNEAGSRYNSTATHQSHRKSRNGCVQCKQRHTKCDEFRPVCGNCSSTDRGCSFINGVAPPQSNTSSGSSTAPTISSSSAEHLETQVLKFGASESLPIQADASRWADILIKYAVSEPYLRDELLALSALHLSTLTSDTTERKRYQHQAAQLQTRALMVFNTTRPAVREENYMTMFLFSGFLGIHDLFDAASLYKDFIDFLDLFIQFLNLHRSIRAITSQSWHVIKETELLHIFHPIIDFETGFSHSEGTVNECSPLMALLEASSDEIVIATLNACRDAVQRIEWILRHRRSLQETLHLRVGMTWLVLIPSDFLQLLKKRRPEAPVILAHWAVFLHYHRDFWVSGDSGRILIESTSQ</sequence>
<reference evidence="4 5" key="1">
    <citation type="journal article" date="2013" name="PLoS Genet.">
        <title>Genomic mechanisms accounting for the adaptation to parasitism in nematode-trapping fungi.</title>
        <authorList>
            <person name="Meerupati T."/>
            <person name="Andersson K.M."/>
            <person name="Friman E."/>
            <person name="Kumar D."/>
            <person name="Tunlid A."/>
            <person name="Ahren D."/>
        </authorList>
    </citation>
    <scope>NUCLEOTIDE SEQUENCE [LARGE SCALE GENOMIC DNA]</scope>
    <source>
        <strain evidence="4 5">CBS 200.50</strain>
    </source>
</reference>
<dbReference type="InterPro" id="IPR053157">
    <property type="entry name" value="Sterol_Uptake_Regulator"/>
</dbReference>
<proteinExistence type="predicted"/>
<dbReference type="Pfam" id="PF11951">
    <property type="entry name" value="Fungal_trans_2"/>
    <property type="match status" value="1"/>
</dbReference>
<feature type="region of interest" description="Disordered" evidence="2">
    <location>
        <begin position="1"/>
        <end position="24"/>
    </location>
</feature>
<dbReference type="PANTHER" id="PTHR47784">
    <property type="entry name" value="STEROL UPTAKE CONTROL PROTEIN 2"/>
    <property type="match status" value="1"/>
</dbReference>
<organism evidence="4 5">
    <name type="scientific">Dactylellina haptotyla (strain CBS 200.50)</name>
    <name type="common">Nematode-trapping fungus</name>
    <name type="synonym">Monacrosporium haptotylum</name>
    <dbReference type="NCBI Taxonomy" id="1284197"/>
    <lineage>
        <taxon>Eukaryota</taxon>
        <taxon>Fungi</taxon>
        <taxon>Dikarya</taxon>
        <taxon>Ascomycota</taxon>
        <taxon>Pezizomycotina</taxon>
        <taxon>Orbiliomycetes</taxon>
        <taxon>Orbiliales</taxon>
        <taxon>Orbiliaceae</taxon>
        <taxon>Dactylellina</taxon>
    </lineage>
</organism>
<evidence type="ECO:0000259" key="3">
    <source>
        <dbReference type="PROSITE" id="PS50048"/>
    </source>
</evidence>
<evidence type="ECO:0000313" key="4">
    <source>
        <dbReference type="EMBL" id="EPS41587.1"/>
    </source>
</evidence>
<dbReference type="GO" id="GO:0008270">
    <property type="term" value="F:zinc ion binding"/>
    <property type="evidence" value="ECO:0007669"/>
    <property type="project" value="InterPro"/>
</dbReference>
<dbReference type="EMBL" id="AQGS01000236">
    <property type="protein sequence ID" value="EPS41587.1"/>
    <property type="molecule type" value="Genomic_DNA"/>
</dbReference>
<dbReference type="STRING" id="1284197.S8C1V4"/>
<dbReference type="OrthoDB" id="416217at2759"/>
<accession>S8C1V4</accession>
<dbReference type="PROSITE" id="PS50048">
    <property type="entry name" value="ZN2_CY6_FUNGAL_2"/>
    <property type="match status" value="1"/>
</dbReference>
<dbReference type="CDD" id="cd00067">
    <property type="entry name" value="GAL4"/>
    <property type="match status" value="1"/>
</dbReference>
<comment type="caution">
    <text evidence="4">The sequence shown here is derived from an EMBL/GenBank/DDBJ whole genome shotgun (WGS) entry which is preliminary data.</text>
</comment>
<dbReference type="InterPro" id="IPR036864">
    <property type="entry name" value="Zn2-C6_fun-type_DNA-bd_sf"/>
</dbReference>
<dbReference type="Pfam" id="PF00172">
    <property type="entry name" value="Zn_clus"/>
    <property type="match status" value="1"/>
</dbReference>
<keyword evidence="5" id="KW-1185">Reference proteome</keyword>
<dbReference type="AlphaFoldDB" id="S8C1V4"/>
<dbReference type="SMART" id="SM00066">
    <property type="entry name" value="GAL4"/>
    <property type="match status" value="1"/>
</dbReference>
<feature type="domain" description="Zn(2)-C6 fungal-type" evidence="3">
    <location>
        <begin position="25"/>
        <end position="55"/>
    </location>
</feature>
<dbReference type="Proteomes" id="UP000015100">
    <property type="component" value="Unassembled WGS sequence"/>
</dbReference>
<gene>
    <name evidence="4" type="ORF">H072_4512</name>
</gene>
<keyword evidence="1" id="KW-0539">Nucleus</keyword>
<dbReference type="PANTHER" id="PTHR47784:SF4">
    <property type="entry name" value="ZN(II)2CYS6 TRANSCRIPTION FACTOR (EUROFUNG)"/>
    <property type="match status" value="1"/>
</dbReference>
<dbReference type="eggNOG" id="ENOG502SVCF">
    <property type="taxonomic scope" value="Eukaryota"/>
</dbReference>
<dbReference type="InterPro" id="IPR021858">
    <property type="entry name" value="Fun_TF"/>
</dbReference>
<evidence type="ECO:0000256" key="1">
    <source>
        <dbReference type="ARBA" id="ARBA00023242"/>
    </source>
</evidence>
<feature type="compositionally biased region" description="Polar residues" evidence="2">
    <location>
        <begin position="1"/>
        <end position="16"/>
    </location>
</feature>